<dbReference type="Proteomes" id="UP001564760">
    <property type="component" value="Unassembled WGS sequence"/>
</dbReference>
<proteinExistence type="predicted"/>
<protein>
    <submittedName>
        <fullName evidence="4">Uncharacterized protein</fullName>
    </submittedName>
</protein>
<sequence length="88" mass="9692">MTRKPAASEVFRVLRPGGRLHLVDIGGDMTVRDGLAAYLMRHNRHAAGNLGDAVPRLLRAAGFACTLIATHRQRVVGRLNYYRATRPA</sequence>
<evidence type="ECO:0000256" key="1">
    <source>
        <dbReference type="ARBA" id="ARBA00022603"/>
    </source>
</evidence>
<dbReference type="InterPro" id="IPR023576">
    <property type="entry name" value="UbiE/COQ5_MeTrFase_CS"/>
</dbReference>
<dbReference type="Gene3D" id="3.40.50.150">
    <property type="entry name" value="Vaccinia Virus protein VP39"/>
    <property type="match status" value="1"/>
</dbReference>
<keyword evidence="1" id="KW-0489">Methyltransferase</keyword>
<gene>
    <name evidence="4" type="ORF">AB8998_25010</name>
</gene>
<reference evidence="4 5" key="1">
    <citation type="submission" date="2024-08" db="EMBL/GenBank/DDBJ databases">
        <title>Mycobacterium servetensis sp. nov., a novel rapid-growing mycobacterial species recovered from a human patient in Zaragoza, Spain.</title>
        <authorList>
            <person name="Tristancho-Baro A.I."/>
            <person name="Buenestado-Serrano S."/>
            <person name="Garcia De Viedma D."/>
            <person name="Milagro-Beamonte A."/>
            <person name="Burillo N."/>
            <person name="Sanz S."/>
            <person name="Lopez-Calleja A.I."/>
            <person name="Penas-Utrilla D."/>
            <person name="Guardingo M."/>
            <person name="Garcia M.J."/>
            <person name="Vinuelas-Bayon J."/>
        </authorList>
    </citation>
    <scope>NUCLEOTIDE SEQUENCE [LARGE SCALE GENOMIC DNA]</scope>
    <source>
        <strain evidence="5">HUMS_12744610</strain>
    </source>
</reference>
<dbReference type="SUPFAM" id="SSF53335">
    <property type="entry name" value="S-adenosyl-L-methionine-dependent methyltransferases"/>
    <property type="match status" value="1"/>
</dbReference>
<comment type="caution">
    <text evidence="4">The sequence shown here is derived from an EMBL/GenBank/DDBJ whole genome shotgun (WGS) entry which is preliminary data.</text>
</comment>
<accession>A0ABV4C6R2</accession>
<keyword evidence="2" id="KW-0808">Transferase</keyword>
<keyword evidence="3" id="KW-0949">S-adenosyl-L-methionine</keyword>
<name>A0ABV4C6R2_9MYCO</name>
<evidence type="ECO:0000256" key="2">
    <source>
        <dbReference type="ARBA" id="ARBA00022679"/>
    </source>
</evidence>
<organism evidence="4 5">
    <name type="scientific">Mycobacterium servetii</name>
    <dbReference type="NCBI Taxonomy" id="3237418"/>
    <lineage>
        <taxon>Bacteria</taxon>
        <taxon>Bacillati</taxon>
        <taxon>Actinomycetota</taxon>
        <taxon>Actinomycetes</taxon>
        <taxon>Mycobacteriales</taxon>
        <taxon>Mycobacteriaceae</taxon>
        <taxon>Mycobacterium</taxon>
    </lineage>
</organism>
<dbReference type="InterPro" id="IPR029063">
    <property type="entry name" value="SAM-dependent_MTases_sf"/>
</dbReference>
<dbReference type="EMBL" id="JBGEDP010000001">
    <property type="protein sequence ID" value="MEY8017995.1"/>
    <property type="molecule type" value="Genomic_DNA"/>
</dbReference>
<evidence type="ECO:0000313" key="5">
    <source>
        <dbReference type="Proteomes" id="UP001564760"/>
    </source>
</evidence>
<evidence type="ECO:0000256" key="3">
    <source>
        <dbReference type="ARBA" id="ARBA00022691"/>
    </source>
</evidence>
<evidence type="ECO:0000313" key="4">
    <source>
        <dbReference type="EMBL" id="MEY8017995.1"/>
    </source>
</evidence>
<keyword evidence="5" id="KW-1185">Reference proteome</keyword>
<dbReference type="PROSITE" id="PS01184">
    <property type="entry name" value="UBIE_2"/>
    <property type="match status" value="1"/>
</dbReference>